<feature type="domain" description="Siphovirus-type tail component C-terminal" evidence="2">
    <location>
        <begin position="230"/>
        <end position="316"/>
    </location>
</feature>
<dbReference type="AlphaFoldDB" id="I0CEI7"/>
<organism evidence="3">
    <name type="scientific">Streptomyces sp. W75</name>
    <dbReference type="NCBI Taxonomy" id="1170711"/>
    <lineage>
        <taxon>Bacteria</taxon>
        <taxon>Bacillati</taxon>
        <taxon>Actinomycetota</taxon>
        <taxon>Actinomycetes</taxon>
        <taxon>Kitasatosporales</taxon>
        <taxon>Streptomycetaceae</taxon>
        <taxon>Streptomyces</taxon>
    </lineage>
</organism>
<dbReference type="EMBL" id="JQ340175">
    <property type="protein sequence ID" value="AFH75200.1"/>
    <property type="molecule type" value="Genomic_DNA"/>
</dbReference>
<dbReference type="Pfam" id="PF22768">
    <property type="entry name" value="SPP1_Dit"/>
    <property type="match status" value="1"/>
</dbReference>
<reference evidence="3" key="1">
    <citation type="submission" date="2011-12" db="EMBL/GenBank/DDBJ databases">
        <title>Complete nucleotide sequence of Streptomyces circular plasmid pCQ4.</title>
        <authorList>
            <person name="Cheng Q."/>
            <person name="Tian X."/>
            <person name="Qin Z."/>
        </authorList>
    </citation>
    <scope>NUCLEOTIDE SEQUENCE</scope>
    <source>
        <strain evidence="3">W75</strain>
        <plasmid evidence="3">pCQ4</plasmid>
    </source>
</reference>
<accession>I0CEI7</accession>
<feature type="compositionally biased region" description="Basic residues" evidence="1">
    <location>
        <begin position="1"/>
        <end position="12"/>
    </location>
</feature>
<proteinExistence type="predicted"/>
<evidence type="ECO:0000259" key="2">
    <source>
        <dbReference type="Pfam" id="PF22768"/>
    </source>
</evidence>
<evidence type="ECO:0000256" key="1">
    <source>
        <dbReference type="SAM" id="MobiDB-lite"/>
    </source>
</evidence>
<geneLocation type="plasmid" evidence="3">
    <name>pCQ4</name>
</geneLocation>
<feature type="region of interest" description="Disordered" evidence="1">
    <location>
        <begin position="1"/>
        <end position="41"/>
    </location>
</feature>
<protein>
    <submittedName>
        <fullName evidence="3">Gp46</fullName>
    </submittedName>
</protein>
<gene>
    <name evidence="3" type="ORF">pCQ4.75</name>
</gene>
<dbReference type="Gene3D" id="2.60.120.860">
    <property type="match status" value="1"/>
</dbReference>
<dbReference type="InterPro" id="IPR054738">
    <property type="entry name" value="Siphovirus-type_tail_C"/>
</dbReference>
<name>I0CEI7_9ACTN</name>
<keyword evidence="3" id="KW-0614">Plasmid</keyword>
<evidence type="ECO:0000313" key="3">
    <source>
        <dbReference type="EMBL" id="AFH75200.1"/>
    </source>
</evidence>
<sequence length="333" mass="35761">MADHRRRQRRGHRPADRSPPRVPTAPPGARRGGSPMTTPTPLTVGQHQLGSVLIGRGTPVVIADIGGLGRPDSRTYDVEPPGEDGLWLGPDLYGGRLITLDAAIKTPGDREAALDVLAALQAEADTRAVRGQAGTTMTLRLAFDGRPVRVARGRVRRLEADLSQAIHGWIPLEIEFQAEDHLWYADEPDTTGMPLGSITAGGMTFPLVFPFVIAGDPAAVGRPGYIQVAGTAETWPVIRVMGPCANPTIRHVTTGRALTVQATIPAGDWVEIDTRPGWRTVLRSNGGSAPLSPTSRIDQFVLTPGLNEIRWSATDNTLTSSLAVTWWPAWKAL</sequence>